<organism evidence="1 2">
    <name type="scientific">Plectosphaerella cucumerina</name>
    <dbReference type="NCBI Taxonomy" id="40658"/>
    <lineage>
        <taxon>Eukaryota</taxon>
        <taxon>Fungi</taxon>
        <taxon>Dikarya</taxon>
        <taxon>Ascomycota</taxon>
        <taxon>Pezizomycotina</taxon>
        <taxon>Sordariomycetes</taxon>
        <taxon>Hypocreomycetidae</taxon>
        <taxon>Glomerellales</taxon>
        <taxon>Plectosphaerellaceae</taxon>
        <taxon>Plectosphaerella</taxon>
    </lineage>
</organism>
<keyword evidence="2" id="KW-1185">Reference proteome</keyword>
<evidence type="ECO:0000313" key="2">
    <source>
        <dbReference type="Proteomes" id="UP000813385"/>
    </source>
</evidence>
<dbReference type="PANTHER" id="PTHR24148">
    <property type="entry name" value="ANKYRIN REPEAT DOMAIN-CONTAINING PROTEIN 39 HOMOLOG-RELATED"/>
    <property type="match status" value="1"/>
</dbReference>
<dbReference type="PANTHER" id="PTHR24148:SF64">
    <property type="entry name" value="HETEROKARYON INCOMPATIBILITY DOMAIN-CONTAINING PROTEIN"/>
    <property type="match status" value="1"/>
</dbReference>
<dbReference type="AlphaFoldDB" id="A0A8K0X2Z3"/>
<evidence type="ECO:0000313" key="1">
    <source>
        <dbReference type="EMBL" id="KAH7362112.1"/>
    </source>
</evidence>
<accession>A0A8K0X2Z3</accession>
<protein>
    <submittedName>
        <fullName evidence="1">Uncharacterized protein</fullName>
    </submittedName>
</protein>
<dbReference type="OrthoDB" id="2157530at2759"/>
<comment type="caution">
    <text evidence="1">The sequence shown here is derived from an EMBL/GenBank/DDBJ whole genome shotgun (WGS) entry which is preliminary data.</text>
</comment>
<dbReference type="InterPro" id="IPR052895">
    <property type="entry name" value="HetReg/Transcr_Mod"/>
</dbReference>
<proteinExistence type="predicted"/>
<dbReference type="Proteomes" id="UP000813385">
    <property type="component" value="Unassembled WGS sequence"/>
</dbReference>
<reference evidence="1" key="1">
    <citation type="journal article" date="2021" name="Nat. Commun.">
        <title>Genetic determinants of endophytism in the Arabidopsis root mycobiome.</title>
        <authorList>
            <person name="Mesny F."/>
            <person name="Miyauchi S."/>
            <person name="Thiergart T."/>
            <person name="Pickel B."/>
            <person name="Atanasova L."/>
            <person name="Karlsson M."/>
            <person name="Huettel B."/>
            <person name="Barry K.W."/>
            <person name="Haridas S."/>
            <person name="Chen C."/>
            <person name="Bauer D."/>
            <person name="Andreopoulos W."/>
            <person name="Pangilinan J."/>
            <person name="LaButti K."/>
            <person name="Riley R."/>
            <person name="Lipzen A."/>
            <person name="Clum A."/>
            <person name="Drula E."/>
            <person name="Henrissat B."/>
            <person name="Kohler A."/>
            <person name="Grigoriev I.V."/>
            <person name="Martin F.M."/>
            <person name="Hacquard S."/>
        </authorList>
    </citation>
    <scope>NUCLEOTIDE SEQUENCE</scope>
    <source>
        <strain evidence="1">MPI-CAGE-AT-0016</strain>
    </source>
</reference>
<name>A0A8K0X2Z3_9PEZI</name>
<dbReference type="EMBL" id="JAGPXD010000003">
    <property type="protein sequence ID" value="KAH7362112.1"/>
    <property type="molecule type" value="Genomic_DNA"/>
</dbReference>
<gene>
    <name evidence="1" type="ORF">B0T11DRAFT_297598</name>
</gene>
<sequence length="177" mass="20236">MMGDIYAAASRIFIWLGKEADEIKMAFGWLRRFNTVTDSLGFETSVSEDGTDFITRARFDRILLKDEFTLLCLRPLEAAKTLEFKCTDPRDHVFSMLGIASDANRFDLIDYRSPTEKVYRELAYSCLSDSICLKLLWSLASRTPLTRRVRELFGHPVLGSTGERLRRCRGYSVASAK</sequence>